<protein>
    <submittedName>
        <fullName evidence="1">Uncharacterized protein</fullName>
    </submittedName>
</protein>
<reference evidence="1 2" key="1">
    <citation type="journal article" date="2019" name="Nat. Microbiol.">
        <title>Mediterranean grassland soil C-N compound turnover is dependent on rainfall and depth, and is mediated by genomically divergent microorganisms.</title>
        <authorList>
            <person name="Diamond S."/>
            <person name="Andeer P.F."/>
            <person name="Li Z."/>
            <person name="Crits-Christoph A."/>
            <person name="Burstein D."/>
            <person name="Anantharaman K."/>
            <person name="Lane K.R."/>
            <person name="Thomas B.C."/>
            <person name="Pan C."/>
            <person name="Northen T.R."/>
            <person name="Banfield J.F."/>
        </authorList>
    </citation>
    <scope>NUCLEOTIDE SEQUENCE [LARGE SCALE GENOMIC DNA]</scope>
    <source>
        <strain evidence="1">NP_6</strain>
    </source>
</reference>
<evidence type="ECO:0000313" key="2">
    <source>
        <dbReference type="Proteomes" id="UP000318093"/>
    </source>
</evidence>
<dbReference type="Proteomes" id="UP000318093">
    <property type="component" value="Unassembled WGS sequence"/>
</dbReference>
<evidence type="ECO:0000313" key="1">
    <source>
        <dbReference type="EMBL" id="TMI82065.1"/>
    </source>
</evidence>
<dbReference type="AlphaFoldDB" id="A0A537JEX6"/>
<dbReference type="EMBL" id="VBAN01000180">
    <property type="protein sequence ID" value="TMI82065.1"/>
    <property type="molecule type" value="Genomic_DNA"/>
</dbReference>
<proteinExistence type="predicted"/>
<name>A0A537JEX6_9BACT</name>
<sequence length="90" mass="9552">MDRAVIIQVLRRARAATAAVAGPPPVSLERVAGRLGIAEIRRVEPVGDGAGARLGEADGRRVLAVDRRIPPRTPQWNGVVALTLARTLTI</sequence>
<gene>
    <name evidence="1" type="ORF">E6H03_06150</name>
</gene>
<accession>A0A537JEX6</accession>
<organism evidence="1 2">
    <name type="scientific">Candidatus Segetimicrobium genomatis</name>
    <dbReference type="NCBI Taxonomy" id="2569760"/>
    <lineage>
        <taxon>Bacteria</taxon>
        <taxon>Bacillati</taxon>
        <taxon>Candidatus Sysuimicrobiota</taxon>
        <taxon>Candidatus Sysuimicrobiia</taxon>
        <taxon>Candidatus Sysuimicrobiales</taxon>
        <taxon>Candidatus Segetimicrobiaceae</taxon>
        <taxon>Candidatus Segetimicrobium</taxon>
    </lineage>
</organism>
<comment type="caution">
    <text evidence="1">The sequence shown here is derived from an EMBL/GenBank/DDBJ whole genome shotgun (WGS) entry which is preliminary data.</text>
</comment>